<feature type="domain" description="ENTH" evidence="7">
    <location>
        <begin position="18"/>
        <end position="150"/>
    </location>
</feature>
<feature type="compositionally biased region" description="Polar residues" evidence="6">
    <location>
        <begin position="486"/>
        <end position="507"/>
    </location>
</feature>
<dbReference type="Pfam" id="PF01417">
    <property type="entry name" value="ENTH"/>
    <property type="match status" value="1"/>
</dbReference>
<evidence type="ECO:0000256" key="2">
    <source>
        <dbReference type="ARBA" id="ARBA00004555"/>
    </source>
</evidence>
<feature type="compositionally biased region" description="Polar residues" evidence="6">
    <location>
        <begin position="301"/>
        <end position="324"/>
    </location>
</feature>
<dbReference type="PROSITE" id="PS50942">
    <property type="entry name" value="ENTH"/>
    <property type="match status" value="1"/>
</dbReference>
<dbReference type="GO" id="GO:0005886">
    <property type="term" value="C:plasma membrane"/>
    <property type="evidence" value="ECO:0007669"/>
    <property type="project" value="TreeGrafter"/>
</dbReference>
<feature type="compositionally biased region" description="Polar residues" evidence="6">
    <location>
        <begin position="725"/>
        <end position="748"/>
    </location>
</feature>
<feature type="compositionally biased region" description="Polar residues" evidence="6">
    <location>
        <begin position="403"/>
        <end position="412"/>
    </location>
</feature>
<dbReference type="Proteomes" id="UP001165190">
    <property type="component" value="Unassembled WGS sequence"/>
</dbReference>
<evidence type="ECO:0000313" key="8">
    <source>
        <dbReference type="EMBL" id="GMI78688.1"/>
    </source>
</evidence>
<keyword evidence="9" id="KW-1185">Reference proteome</keyword>
<evidence type="ECO:0000256" key="4">
    <source>
        <dbReference type="ARBA" id="ARBA00023034"/>
    </source>
</evidence>
<dbReference type="FunFam" id="1.25.40.90:FF:000006">
    <property type="entry name" value="Clathrin interactor 1"/>
    <property type="match status" value="1"/>
</dbReference>
<sequence length="933" mass="98530">MKKSFGQTVRELKRGVNKKVGKAPGIERKVLDATSNEPWGPDGSLLADIAMATRNHHEYQTIMAVIWKRLNDTGKNWRHVYKALTVLDYLVAHGSEHVIDELREHVYQISTLSDFRYIDSSGRDQGINVRKKSQSLVALVNDRERIIEVRQKAAANRDKFRNTSMGGMYRPGSGGYDGRYDYNRYGNSKSQDGDRYGRDIEDRYSRDGYYRGRNGSIDDYHYGRSRSCNRHHDFDEDDASPRGRGARADYLSPDGRPLERKFSEQLIGAPPSYEEAVSEAQSPVHSEREAETSVAAVPKVSPSTSNNPNQPASDFGNSESSPNQKVEALDAFDPCNSFSAAPTTAPAATPALPTAVTTASTSVEVDLIGALSDSLAIMPTTPETLAALTDENATPGAIATFAANQPASNDGNQGLDDPFGDGPFKALPSPDDAPAEQQSSASMPSLLPTENQNANIPQPTSVKSETVTGFDFEDLFSAYTCSAPNVSSIQHPPTNSIFLPQEGSTPNRESDILADILPPSGPADVAASHAASFSAPMTQSAPVDATYGQSTQPDIYSQLALSGANVYSQPKQPSANPYGQSAHPSANLYGQPRQPSSNAYGQSTQPGANPYGQPVQPNSNPYGQPAQQHTNPFAQSMQPGSNSMHGNFSSQTVSMAAQIPGSAAQTSNGSLIFQLGPYTPVNTHMTAQPQIPVGPGAQFNAGNFLSPMGSVAPVASLSAHQTTISGGSFSPGTNTSMVPQTTPSSSTGALAIVPQPSKDRFEPKSAVWADTLSRGLINLNISGSEANPLVDIGVDFDAINRKEKRMEKHAPSAVISTVTMGKAMGSGSGIGHAGAGFLRPPTNPMVGSGMGMAGGPVGGMLMGMGGGPIGGIGMGSYGSMNQPPRGMNTSMGMDNGMRQGAPNMPPQTGMPGSYNPVMGSGGYSQQLYGGGYR</sequence>
<evidence type="ECO:0000256" key="6">
    <source>
        <dbReference type="SAM" id="MobiDB-lite"/>
    </source>
</evidence>
<dbReference type="PANTHER" id="PTHR12276">
    <property type="entry name" value="EPSIN/ENT-RELATED"/>
    <property type="match status" value="1"/>
</dbReference>
<keyword evidence="5" id="KW-0968">Cytoplasmic vesicle</keyword>
<evidence type="ECO:0000259" key="7">
    <source>
        <dbReference type="PROSITE" id="PS50942"/>
    </source>
</evidence>
<dbReference type="Gene3D" id="1.25.40.90">
    <property type="match status" value="1"/>
</dbReference>
<dbReference type="GO" id="GO:0005543">
    <property type="term" value="F:phospholipid binding"/>
    <property type="evidence" value="ECO:0007669"/>
    <property type="project" value="TreeGrafter"/>
</dbReference>
<dbReference type="SMART" id="SM00273">
    <property type="entry name" value="ENTH"/>
    <property type="match status" value="1"/>
</dbReference>
<keyword evidence="4" id="KW-0333">Golgi apparatus</keyword>
<comment type="caution">
    <text evidence="8">The sequence shown here is derived from an EMBL/GenBank/DDBJ whole genome shotgun (WGS) entry which is preliminary data.</text>
</comment>
<dbReference type="InterPro" id="IPR013809">
    <property type="entry name" value="ENTH"/>
</dbReference>
<dbReference type="SUPFAM" id="SSF48464">
    <property type="entry name" value="ENTH/VHS domain"/>
    <property type="match status" value="1"/>
</dbReference>
<dbReference type="AlphaFoldDB" id="A0A9W7HJN8"/>
<reference evidence="8" key="1">
    <citation type="submission" date="2023-05" db="EMBL/GenBank/DDBJ databases">
        <title>Genome and transcriptome analyses reveal genes involved in the formation of fine ridges on petal epidermal cells in Hibiscus trionum.</title>
        <authorList>
            <person name="Koshimizu S."/>
            <person name="Masuda S."/>
            <person name="Ishii T."/>
            <person name="Shirasu K."/>
            <person name="Hoshino A."/>
            <person name="Arita M."/>
        </authorList>
    </citation>
    <scope>NUCLEOTIDE SEQUENCE</scope>
    <source>
        <strain evidence="8">Hamamatsu line</strain>
    </source>
</reference>
<feature type="compositionally biased region" description="Polar residues" evidence="6">
    <location>
        <begin position="567"/>
        <end position="584"/>
    </location>
</feature>
<feature type="compositionally biased region" description="Basic and acidic residues" evidence="6">
    <location>
        <begin position="191"/>
        <end position="200"/>
    </location>
</feature>
<feature type="region of interest" description="Disordered" evidence="6">
    <location>
        <begin position="486"/>
        <end position="531"/>
    </location>
</feature>
<evidence type="ECO:0000256" key="1">
    <source>
        <dbReference type="ARBA" id="ARBA00004132"/>
    </source>
</evidence>
<dbReference type="CDD" id="cd03571">
    <property type="entry name" value="ENTH"/>
    <property type="match status" value="1"/>
</dbReference>
<dbReference type="GO" id="GO:0006897">
    <property type="term" value="P:endocytosis"/>
    <property type="evidence" value="ECO:0007669"/>
    <property type="project" value="TreeGrafter"/>
</dbReference>
<dbReference type="GO" id="GO:0005768">
    <property type="term" value="C:endosome"/>
    <property type="evidence" value="ECO:0007669"/>
    <property type="project" value="TreeGrafter"/>
</dbReference>
<gene>
    <name evidence="8" type="ORF">HRI_001538000</name>
</gene>
<evidence type="ECO:0000256" key="3">
    <source>
        <dbReference type="ARBA" id="ARBA00010130"/>
    </source>
</evidence>
<feature type="region of interest" description="Disordered" evidence="6">
    <location>
        <begin position="403"/>
        <end position="462"/>
    </location>
</feature>
<feature type="compositionally biased region" description="Polar residues" evidence="6">
    <location>
        <begin position="593"/>
        <end position="607"/>
    </location>
</feature>
<feature type="region of interest" description="Disordered" evidence="6">
    <location>
        <begin position="272"/>
        <end position="324"/>
    </location>
</feature>
<dbReference type="PANTHER" id="PTHR12276:SF91">
    <property type="entry name" value="CLATHRIN INTERACTOR EPSIN 2-RELATED"/>
    <property type="match status" value="1"/>
</dbReference>
<feature type="compositionally biased region" description="Basic and acidic residues" evidence="6">
    <location>
        <begin position="206"/>
        <end position="222"/>
    </location>
</feature>
<dbReference type="GO" id="GO:0030125">
    <property type="term" value="C:clathrin vesicle coat"/>
    <property type="evidence" value="ECO:0007669"/>
    <property type="project" value="TreeGrafter"/>
</dbReference>
<dbReference type="GO" id="GO:0005794">
    <property type="term" value="C:Golgi apparatus"/>
    <property type="evidence" value="ECO:0007669"/>
    <property type="project" value="UniProtKB-SubCell"/>
</dbReference>
<evidence type="ECO:0000313" key="9">
    <source>
        <dbReference type="Proteomes" id="UP001165190"/>
    </source>
</evidence>
<name>A0A9W7HJN8_HIBTR</name>
<proteinExistence type="inferred from homology"/>
<dbReference type="OrthoDB" id="4033880at2759"/>
<feature type="region of interest" description="Disordered" evidence="6">
    <location>
        <begin position="567"/>
        <end position="648"/>
    </location>
</feature>
<comment type="subcellular location">
    <subcellularLocation>
        <location evidence="1">Cytoplasmic vesicle</location>
        <location evidence="1">Clathrin-coated vesicle</location>
    </subcellularLocation>
    <subcellularLocation>
        <location evidence="2">Golgi apparatus</location>
    </subcellularLocation>
</comment>
<organism evidence="8 9">
    <name type="scientific">Hibiscus trionum</name>
    <name type="common">Flower of an hour</name>
    <dbReference type="NCBI Taxonomy" id="183268"/>
    <lineage>
        <taxon>Eukaryota</taxon>
        <taxon>Viridiplantae</taxon>
        <taxon>Streptophyta</taxon>
        <taxon>Embryophyta</taxon>
        <taxon>Tracheophyta</taxon>
        <taxon>Spermatophyta</taxon>
        <taxon>Magnoliopsida</taxon>
        <taxon>eudicotyledons</taxon>
        <taxon>Gunneridae</taxon>
        <taxon>Pentapetalae</taxon>
        <taxon>rosids</taxon>
        <taxon>malvids</taxon>
        <taxon>Malvales</taxon>
        <taxon>Malvaceae</taxon>
        <taxon>Malvoideae</taxon>
        <taxon>Hibiscus</taxon>
    </lineage>
</organism>
<dbReference type="GO" id="GO:0030276">
    <property type="term" value="F:clathrin binding"/>
    <property type="evidence" value="ECO:0007669"/>
    <property type="project" value="TreeGrafter"/>
</dbReference>
<feature type="region of interest" description="Disordered" evidence="6">
    <location>
        <begin position="725"/>
        <end position="749"/>
    </location>
</feature>
<feature type="region of interest" description="Disordered" evidence="6">
    <location>
        <begin position="206"/>
        <end position="225"/>
    </location>
</feature>
<feature type="compositionally biased region" description="Polar residues" evidence="6">
    <location>
        <begin position="615"/>
        <end position="648"/>
    </location>
</feature>
<feature type="region of interest" description="Disordered" evidence="6">
    <location>
        <begin position="231"/>
        <end position="258"/>
    </location>
</feature>
<feature type="compositionally biased region" description="Polar residues" evidence="6">
    <location>
        <begin position="436"/>
        <end position="462"/>
    </location>
</feature>
<feature type="region of interest" description="Disordered" evidence="6">
    <location>
        <begin position="162"/>
        <end position="200"/>
    </location>
</feature>
<accession>A0A9W7HJN8</accession>
<dbReference type="EMBL" id="BSYR01000016">
    <property type="protein sequence ID" value="GMI78688.1"/>
    <property type="molecule type" value="Genomic_DNA"/>
</dbReference>
<evidence type="ECO:0000256" key="5">
    <source>
        <dbReference type="ARBA" id="ARBA00023329"/>
    </source>
</evidence>
<protein>
    <submittedName>
        <fullName evidence="8">EPSIN3</fullName>
    </submittedName>
</protein>
<comment type="similarity">
    <text evidence="3">Belongs to the epsin family.</text>
</comment>
<dbReference type="InterPro" id="IPR008942">
    <property type="entry name" value="ENTH_VHS"/>
</dbReference>